<dbReference type="PANTHER" id="PTHR30069:SF29">
    <property type="entry name" value="HEMOGLOBIN AND HEMOGLOBIN-HAPTOGLOBIN-BINDING PROTEIN 1-RELATED"/>
    <property type="match status" value="1"/>
</dbReference>
<dbReference type="Gene3D" id="2.170.130.10">
    <property type="entry name" value="TonB-dependent receptor, plug domain"/>
    <property type="match status" value="1"/>
</dbReference>
<evidence type="ECO:0000256" key="1">
    <source>
        <dbReference type="ARBA" id="ARBA00004571"/>
    </source>
</evidence>
<comment type="caution">
    <text evidence="14">The sequence shown here is derived from an EMBL/GenBank/DDBJ whole genome shotgun (WGS) entry which is preliminary data.</text>
</comment>
<evidence type="ECO:0000256" key="3">
    <source>
        <dbReference type="ARBA" id="ARBA00022452"/>
    </source>
</evidence>
<comment type="similarity">
    <text evidence="10 11">Belongs to the TonB-dependent receptor family.</text>
</comment>
<feature type="domain" description="TonB-dependent receptor-like beta-barrel" evidence="12">
    <location>
        <begin position="299"/>
        <end position="734"/>
    </location>
</feature>
<evidence type="ECO:0000256" key="7">
    <source>
        <dbReference type="ARBA" id="ARBA00023136"/>
    </source>
</evidence>
<evidence type="ECO:0000313" key="14">
    <source>
        <dbReference type="EMBL" id="GEB83102.1"/>
    </source>
</evidence>
<dbReference type="SUPFAM" id="SSF56935">
    <property type="entry name" value="Porins"/>
    <property type="match status" value="1"/>
</dbReference>
<evidence type="ECO:0000256" key="10">
    <source>
        <dbReference type="PROSITE-ProRule" id="PRU01360"/>
    </source>
</evidence>
<keyword evidence="6 11" id="KW-0798">TonB box</keyword>
<evidence type="ECO:0000313" key="15">
    <source>
        <dbReference type="Proteomes" id="UP000317617"/>
    </source>
</evidence>
<keyword evidence="15" id="KW-1185">Reference proteome</keyword>
<evidence type="ECO:0000256" key="9">
    <source>
        <dbReference type="ARBA" id="ARBA00023237"/>
    </source>
</evidence>
<dbReference type="OrthoDB" id="9760494at2"/>
<evidence type="ECO:0000256" key="2">
    <source>
        <dbReference type="ARBA" id="ARBA00022448"/>
    </source>
</evidence>
<accession>A0A4Y3TMM1</accession>
<dbReference type="RefSeq" id="WP_048834950.1">
    <property type="nucleotide sequence ID" value="NZ_BJMU01000007.1"/>
</dbReference>
<dbReference type="Proteomes" id="UP000317617">
    <property type="component" value="Unassembled WGS sequence"/>
</dbReference>
<evidence type="ECO:0000256" key="11">
    <source>
        <dbReference type="RuleBase" id="RU003357"/>
    </source>
</evidence>
<dbReference type="AlphaFoldDB" id="A0A4Y3TMM1"/>
<evidence type="ECO:0000256" key="6">
    <source>
        <dbReference type="ARBA" id="ARBA00023077"/>
    </source>
</evidence>
<feature type="domain" description="TonB-dependent receptor plug" evidence="13">
    <location>
        <begin position="87"/>
        <end position="192"/>
    </location>
</feature>
<name>A0A4Y3TMM1_9PROT</name>
<dbReference type="InterPro" id="IPR012910">
    <property type="entry name" value="Plug_dom"/>
</dbReference>
<dbReference type="Gene3D" id="2.40.170.20">
    <property type="entry name" value="TonB-dependent receptor, beta-barrel domain"/>
    <property type="match status" value="1"/>
</dbReference>
<reference evidence="14 15" key="1">
    <citation type="submission" date="2019-06" db="EMBL/GenBank/DDBJ databases">
        <title>Whole genome shotgun sequence of Acetobacter orleanensis NBRC 13752.</title>
        <authorList>
            <person name="Hosoyama A."/>
            <person name="Uohara A."/>
            <person name="Ohji S."/>
            <person name="Ichikawa N."/>
        </authorList>
    </citation>
    <scope>NUCLEOTIDE SEQUENCE [LARGE SCALE GENOMIC DNA]</scope>
    <source>
        <strain evidence="14 15">NBRC 13752</strain>
    </source>
</reference>
<evidence type="ECO:0000259" key="12">
    <source>
        <dbReference type="Pfam" id="PF00593"/>
    </source>
</evidence>
<dbReference type="InterPro" id="IPR000531">
    <property type="entry name" value="Beta-barrel_TonB"/>
</dbReference>
<dbReference type="PROSITE" id="PS52016">
    <property type="entry name" value="TONB_DEPENDENT_REC_3"/>
    <property type="match status" value="1"/>
</dbReference>
<keyword evidence="8" id="KW-0675">Receptor</keyword>
<evidence type="ECO:0000256" key="4">
    <source>
        <dbReference type="ARBA" id="ARBA00022692"/>
    </source>
</evidence>
<organism evidence="14 15">
    <name type="scientific">Acetobacter orleanensis</name>
    <dbReference type="NCBI Taxonomy" id="104099"/>
    <lineage>
        <taxon>Bacteria</taxon>
        <taxon>Pseudomonadati</taxon>
        <taxon>Pseudomonadota</taxon>
        <taxon>Alphaproteobacteria</taxon>
        <taxon>Acetobacterales</taxon>
        <taxon>Acetobacteraceae</taxon>
        <taxon>Acetobacter</taxon>
    </lineage>
</organism>
<dbReference type="GO" id="GO:0015344">
    <property type="term" value="F:siderophore uptake transmembrane transporter activity"/>
    <property type="evidence" value="ECO:0007669"/>
    <property type="project" value="TreeGrafter"/>
</dbReference>
<keyword evidence="7 10" id="KW-0472">Membrane</keyword>
<dbReference type="InterPro" id="IPR037066">
    <property type="entry name" value="Plug_dom_sf"/>
</dbReference>
<sequence length="772" mass="83687">MVFGAAQATAATIPLAGGVENKPMKAKKKSKADSTTHGAIERKTVPAGNANVHTLPVNRETIMVSGHKQVDSAAYQAPTKAPLSAFQPTSVISQHFIENNIPPSGGYDTMVALSPSVMTIGANGPGLAENKVSVRGFSDGQYNVLFDGIPFADGNNFTHHTTAYYTAHDLGDISVDRGPGNASTLGYATFGGTIAVGGKAPSQQRSVAAYGSMGAWNTYTYGGEFNSGRMQKLNNASFVFDGGGVQSDGYLTYSGQKRYNFYGKWIQPINDHTTLTFMGMYNNLVQYVPPGVTKEQIAKYGPDYGLSNNPNSQNYYKYNMDTIQTDMAYIGLNSDLGGGWSIENKVYTYAYYHHGYNENDVNGTTQAQYHETAPLDAKGHPVACGGTYGNKMTYNSGPGCEYGQAMRQDYRAWGDTFALKRDFGLAKLDVGFWLEHQTDTRQQGNINWSTGAFTNAAMPLNRLMTLENFSAQPYVQVTFRPLPNLEISPGFKYALMDRQINAPINQKTGTPLAYSQTYGAPMPSLNVHYMVNPNWSAYLQIARGFLAPDAAYFYTPNPAANKVSPENTMNYQIGTAWQSRRFTLSADVYYINFSNFVTSAVQNIPGYGPMSVYYNQGGVNYYGIEGEASYHIGSGFTVFANGSLNQSKTQGTGAPIANAPDATAAGGVIYERDGLYASVIDKWIGARAGLVNNKGIAQNGLDPFNQLDVSIGYTVHSKNRFVPPVKFQLSVTNLADSKKIFSYSGTTAEGVTLWNTQPGRGFFGSISVPIGF</sequence>
<proteinExistence type="inferred from homology"/>
<comment type="subcellular location">
    <subcellularLocation>
        <location evidence="1 10">Cell outer membrane</location>
        <topology evidence="1 10">Multi-pass membrane protein</topology>
    </subcellularLocation>
</comment>
<dbReference type="InterPro" id="IPR036942">
    <property type="entry name" value="Beta-barrel_TonB_sf"/>
</dbReference>
<evidence type="ECO:0000256" key="8">
    <source>
        <dbReference type="ARBA" id="ARBA00023170"/>
    </source>
</evidence>
<dbReference type="EMBL" id="BJMU01000007">
    <property type="protein sequence ID" value="GEB83102.1"/>
    <property type="molecule type" value="Genomic_DNA"/>
</dbReference>
<keyword evidence="3 10" id="KW-1134">Transmembrane beta strand</keyword>
<protein>
    <recommendedName>
        <fullName evidence="16">TonB-dependent receptor</fullName>
    </recommendedName>
</protein>
<evidence type="ECO:0000256" key="5">
    <source>
        <dbReference type="ARBA" id="ARBA00022729"/>
    </source>
</evidence>
<dbReference type="Pfam" id="PF07715">
    <property type="entry name" value="Plug"/>
    <property type="match status" value="1"/>
</dbReference>
<gene>
    <name evidence="14" type="ORF">AOR01nite_15790</name>
</gene>
<evidence type="ECO:0008006" key="16">
    <source>
        <dbReference type="Google" id="ProtNLM"/>
    </source>
</evidence>
<dbReference type="Pfam" id="PF00593">
    <property type="entry name" value="TonB_dep_Rec_b-barrel"/>
    <property type="match status" value="1"/>
</dbReference>
<keyword evidence="5" id="KW-0732">Signal</keyword>
<dbReference type="STRING" id="104099.AD949_02210"/>
<dbReference type="GO" id="GO:0009279">
    <property type="term" value="C:cell outer membrane"/>
    <property type="evidence" value="ECO:0007669"/>
    <property type="project" value="UniProtKB-SubCell"/>
</dbReference>
<evidence type="ECO:0000259" key="13">
    <source>
        <dbReference type="Pfam" id="PF07715"/>
    </source>
</evidence>
<keyword evidence="2 10" id="KW-0813">Transport</keyword>
<dbReference type="PANTHER" id="PTHR30069">
    <property type="entry name" value="TONB-DEPENDENT OUTER MEMBRANE RECEPTOR"/>
    <property type="match status" value="1"/>
</dbReference>
<dbReference type="InterPro" id="IPR039426">
    <property type="entry name" value="TonB-dep_rcpt-like"/>
</dbReference>
<keyword evidence="9 10" id="KW-0998">Cell outer membrane</keyword>
<dbReference type="GO" id="GO:0044718">
    <property type="term" value="P:siderophore transmembrane transport"/>
    <property type="evidence" value="ECO:0007669"/>
    <property type="project" value="TreeGrafter"/>
</dbReference>
<keyword evidence="4 10" id="KW-0812">Transmembrane</keyword>